<organism evidence="1 2">
    <name type="scientific">Streptomyces longisporus</name>
    <dbReference type="NCBI Taxonomy" id="1948"/>
    <lineage>
        <taxon>Bacteria</taxon>
        <taxon>Bacillati</taxon>
        <taxon>Actinomycetota</taxon>
        <taxon>Actinomycetes</taxon>
        <taxon>Kitasatosporales</taxon>
        <taxon>Streptomycetaceae</taxon>
        <taxon>Streptomyces</taxon>
    </lineage>
</organism>
<evidence type="ECO:0000313" key="2">
    <source>
        <dbReference type="Proteomes" id="UP001501777"/>
    </source>
</evidence>
<proteinExistence type="predicted"/>
<dbReference type="EMBL" id="BAAASG010000027">
    <property type="protein sequence ID" value="GAA2519652.1"/>
    <property type="molecule type" value="Genomic_DNA"/>
</dbReference>
<sequence length="100" mass="10732">MGYGLPSKQTVNVVGGRLQARDVQVGCRLWTLEGESGVQTTVVEVVTVKVGEVVDIVTDHVTFTVAPDQMLGTPDGWVHARDAEGTVLAWTPARKLCRDG</sequence>
<keyword evidence="2" id="KW-1185">Reference proteome</keyword>
<comment type="caution">
    <text evidence="1">The sequence shown here is derived from an EMBL/GenBank/DDBJ whole genome shotgun (WGS) entry which is preliminary data.</text>
</comment>
<reference evidence="1 2" key="1">
    <citation type="journal article" date="2019" name="Int. J. Syst. Evol. Microbiol.">
        <title>The Global Catalogue of Microorganisms (GCM) 10K type strain sequencing project: providing services to taxonomists for standard genome sequencing and annotation.</title>
        <authorList>
            <consortium name="The Broad Institute Genomics Platform"/>
            <consortium name="The Broad Institute Genome Sequencing Center for Infectious Disease"/>
            <person name="Wu L."/>
            <person name="Ma J."/>
        </authorList>
    </citation>
    <scope>NUCLEOTIDE SEQUENCE [LARGE SCALE GENOMIC DNA]</scope>
    <source>
        <strain evidence="1 2">JCM 4395</strain>
    </source>
</reference>
<gene>
    <name evidence="1" type="ORF">GCM10010276_82140</name>
</gene>
<evidence type="ECO:0000313" key="1">
    <source>
        <dbReference type="EMBL" id="GAA2519652.1"/>
    </source>
</evidence>
<dbReference type="SUPFAM" id="SSF51294">
    <property type="entry name" value="Hedgehog/intein (Hint) domain"/>
    <property type="match status" value="1"/>
</dbReference>
<dbReference type="Proteomes" id="UP001501777">
    <property type="component" value="Unassembled WGS sequence"/>
</dbReference>
<accession>A0ABN3NDP7</accession>
<protein>
    <submittedName>
        <fullName evidence="1">Uncharacterized protein</fullName>
    </submittedName>
</protein>
<dbReference type="InterPro" id="IPR036844">
    <property type="entry name" value="Hint_dom_sf"/>
</dbReference>
<name>A0ABN3NDP7_STRLO</name>